<feature type="domain" description="DUF4143" evidence="2">
    <location>
        <begin position="210"/>
        <end position="370"/>
    </location>
</feature>
<sequence length="429" mass="48099">MTDIDEYLPRHLTLELQEALATARVVNLVGPRQVGKTTLVRDLFKQGRFITLDDAAILAAMEADPEGQLTSLSEELSDAPIIIDEAQRSPKLALAIKKIVDRNRRKGQFVLTGSSNVFTTAEVADSLAGRMQTLKLWPLTSAEVNRVPASRLIDWAMQSAPKLPQISDPAHLGRKNYVDLILMGGYPEIRALPLRSRQRQYRDYIDAVVDRDVADVMPVRKPDALRFLIDQMAARTAQEINTSELAKLAKLKRETVDQYLDILMRLSLVTKLSAWMPGESKRDIKQPKFHFVDTGIASALRRLNDRSFDIGNSPEALGGLLESFVVGELQRALPMQDEDYRLYHWRSADRREIDILIDGGHRLALIEVKAATTVAADDFKHLKWFANDGPGKGRSTVGIVFYLGQEKLTMGEGNFALPLSSLWTAVDWR</sequence>
<keyword evidence="4" id="KW-1185">Reference proteome</keyword>
<proteinExistence type="predicted"/>
<dbReference type="OrthoDB" id="9771844at2"/>
<dbReference type="Pfam" id="PF13635">
    <property type="entry name" value="DUF4143"/>
    <property type="match status" value="1"/>
</dbReference>
<dbReference type="EMBL" id="PVEP01000016">
    <property type="protein sequence ID" value="PQV52838.1"/>
    <property type="molecule type" value="Genomic_DNA"/>
</dbReference>
<dbReference type="SUPFAM" id="SSF52540">
    <property type="entry name" value="P-loop containing nucleoside triphosphate hydrolases"/>
    <property type="match status" value="1"/>
</dbReference>
<comment type="caution">
    <text evidence="3">The sequence shown here is derived from an EMBL/GenBank/DDBJ whole genome shotgun (WGS) entry which is preliminary data.</text>
</comment>
<dbReference type="RefSeq" id="WP_105516565.1">
    <property type="nucleotide sequence ID" value="NZ_PVEP01000016.1"/>
</dbReference>
<accession>A0A2S8RWA7</accession>
<dbReference type="Proteomes" id="UP000238338">
    <property type="component" value="Unassembled WGS sequence"/>
</dbReference>
<dbReference type="InterPro" id="IPR027417">
    <property type="entry name" value="P-loop_NTPase"/>
</dbReference>
<dbReference type="Pfam" id="PF13173">
    <property type="entry name" value="AAA_14"/>
    <property type="match status" value="1"/>
</dbReference>
<dbReference type="Gene3D" id="3.40.50.300">
    <property type="entry name" value="P-loop containing nucleotide triphosphate hydrolases"/>
    <property type="match status" value="1"/>
</dbReference>
<dbReference type="AlphaFoldDB" id="A0A2S8RWA7"/>
<dbReference type="InterPro" id="IPR041682">
    <property type="entry name" value="AAA_14"/>
</dbReference>
<gene>
    <name evidence="3" type="ORF">LX70_04030</name>
</gene>
<protein>
    <recommendedName>
        <fullName evidence="5">AAA+ ATPase domain-containing protein</fullName>
    </recommendedName>
</protein>
<dbReference type="InterPro" id="IPR025420">
    <property type="entry name" value="DUF4143"/>
</dbReference>
<dbReference type="PANTHER" id="PTHR43566">
    <property type="entry name" value="CONSERVED PROTEIN"/>
    <property type="match status" value="1"/>
</dbReference>
<reference evidence="3 4" key="1">
    <citation type="submission" date="2018-02" db="EMBL/GenBank/DDBJ databases">
        <title>Genomic Encyclopedia of Archaeal and Bacterial Type Strains, Phase II (KMG-II): from individual species to whole genera.</title>
        <authorList>
            <person name="Goeker M."/>
        </authorList>
    </citation>
    <scope>NUCLEOTIDE SEQUENCE [LARGE SCALE GENOMIC DNA]</scope>
    <source>
        <strain evidence="3 4">DSM 18921</strain>
    </source>
</reference>
<organism evidence="3 4">
    <name type="scientific">Albidovulum denitrificans</name>
    <dbReference type="NCBI Taxonomy" id="404881"/>
    <lineage>
        <taxon>Bacteria</taxon>
        <taxon>Pseudomonadati</taxon>
        <taxon>Pseudomonadota</taxon>
        <taxon>Alphaproteobacteria</taxon>
        <taxon>Rhodobacterales</taxon>
        <taxon>Paracoccaceae</taxon>
        <taxon>Albidovulum</taxon>
    </lineage>
</organism>
<evidence type="ECO:0000259" key="2">
    <source>
        <dbReference type="Pfam" id="PF13635"/>
    </source>
</evidence>
<feature type="domain" description="AAA" evidence="1">
    <location>
        <begin position="24"/>
        <end position="144"/>
    </location>
</feature>
<name>A0A2S8RWA7_9RHOB</name>
<dbReference type="PANTHER" id="PTHR43566:SF2">
    <property type="entry name" value="DUF4143 DOMAIN-CONTAINING PROTEIN"/>
    <property type="match status" value="1"/>
</dbReference>
<evidence type="ECO:0000259" key="1">
    <source>
        <dbReference type="Pfam" id="PF13173"/>
    </source>
</evidence>
<evidence type="ECO:0008006" key="5">
    <source>
        <dbReference type="Google" id="ProtNLM"/>
    </source>
</evidence>
<evidence type="ECO:0000313" key="4">
    <source>
        <dbReference type="Proteomes" id="UP000238338"/>
    </source>
</evidence>
<evidence type="ECO:0000313" key="3">
    <source>
        <dbReference type="EMBL" id="PQV52838.1"/>
    </source>
</evidence>